<evidence type="ECO:0000256" key="2">
    <source>
        <dbReference type="ARBA" id="ARBA00022801"/>
    </source>
</evidence>
<evidence type="ECO:0000259" key="5">
    <source>
        <dbReference type="Pfam" id="PF00150"/>
    </source>
</evidence>
<dbReference type="SUPFAM" id="SSF51445">
    <property type="entry name" value="(Trans)glycosidases"/>
    <property type="match status" value="1"/>
</dbReference>
<protein>
    <recommendedName>
        <fullName evidence="5">Glycoside hydrolase family 5 domain-containing protein</fullName>
    </recommendedName>
</protein>
<sequence length="90" mass="9860">MSRRGTSVIFDAHNYKRYGSLNRTGTDGGGTIGNNSDLKAATSERIGHLWRQLASRQIRNPNVDFGIINHPRDMPTAMIVHNGQAAIDGI</sequence>
<dbReference type="InterPro" id="IPR017853">
    <property type="entry name" value="GH"/>
</dbReference>
<keyword evidence="3 4" id="KW-0326">Glycosidase</keyword>
<accession>A0A3M6WNR4</accession>
<keyword evidence="2 4" id="KW-0378">Hydrolase</keyword>
<evidence type="ECO:0000313" key="7">
    <source>
        <dbReference type="Proteomes" id="UP000281245"/>
    </source>
</evidence>
<dbReference type="AlphaFoldDB" id="A0A3M6WNR4"/>
<evidence type="ECO:0000256" key="4">
    <source>
        <dbReference type="RuleBase" id="RU361153"/>
    </source>
</evidence>
<evidence type="ECO:0000256" key="3">
    <source>
        <dbReference type="ARBA" id="ARBA00023295"/>
    </source>
</evidence>
<dbReference type="OrthoDB" id="5823761at2759"/>
<proteinExistence type="inferred from homology"/>
<reference evidence="6 7" key="1">
    <citation type="journal article" date="2018" name="BMC Genomics">
        <title>Genomic evidence for intraspecific hybridization in a clonal and extremely halotolerant yeast.</title>
        <authorList>
            <person name="Gostincar C."/>
            <person name="Stajich J.E."/>
            <person name="Zupancic J."/>
            <person name="Zalar P."/>
            <person name="Gunde-Cimerman N."/>
        </authorList>
    </citation>
    <scope>NUCLEOTIDE SEQUENCE [LARGE SCALE GENOMIC DNA]</scope>
    <source>
        <strain evidence="6 7">EXF-6656</strain>
    </source>
</reference>
<comment type="caution">
    <text evidence="6">The sequence shown here is derived from an EMBL/GenBank/DDBJ whole genome shotgun (WGS) entry which is preliminary data.</text>
</comment>
<dbReference type="Proteomes" id="UP000281245">
    <property type="component" value="Unassembled WGS sequence"/>
</dbReference>
<dbReference type="InterPro" id="IPR001547">
    <property type="entry name" value="Glyco_hydro_5"/>
</dbReference>
<dbReference type="GO" id="GO:0004553">
    <property type="term" value="F:hydrolase activity, hydrolyzing O-glycosyl compounds"/>
    <property type="evidence" value="ECO:0007669"/>
    <property type="project" value="InterPro"/>
</dbReference>
<dbReference type="Gene3D" id="3.20.20.80">
    <property type="entry name" value="Glycosidases"/>
    <property type="match status" value="1"/>
</dbReference>
<dbReference type="Pfam" id="PF00150">
    <property type="entry name" value="Cellulase"/>
    <property type="match status" value="1"/>
</dbReference>
<dbReference type="GO" id="GO:0000272">
    <property type="term" value="P:polysaccharide catabolic process"/>
    <property type="evidence" value="ECO:0007669"/>
    <property type="project" value="InterPro"/>
</dbReference>
<name>A0A3M6WNR4_HORWE</name>
<organism evidence="6 7">
    <name type="scientific">Hortaea werneckii</name>
    <name type="common">Black yeast</name>
    <name type="synonym">Cladosporium werneckii</name>
    <dbReference type="NCBI Taxonomy" id="91943"/>
    <lineage>
        <taxon>Eukaryota</taxon>
        <taxon>Fungi</taxon>
        <taxon>Dikarya</taxon>
        <taxon>Ascomycota</taxon>
        <taxon>Pezizomycotina</taxon>
        <taxon>Dothideomycetes</taxon>
        <taxon>Dothideomycetidae</taxon>
        <taxon>Mycosphaerellales</taxon>
        <taxon>Teratosphaeriaceae</taxon>
        <taxon>Hortaea</taxon>
    </lineage>
</organism>
<evidence type="ECO:0000256" key="1">
    <source>
        <dbReference type="ARBA" id="ARBA00005641"/>
    </source>
</evidence>
<feature type="domain" description="Glycoside hydrolase family 5" evidence="5">
    <location>
        <begin position="3"/>
        <end position="88"/>
    </location>
</feature>
<comment type="similarity">
    <text evidence="1 4">Belongs to the glycosyl hydrolase 5 (cellulase A) family.</text>
</comment>
<dbReference type="EMBL" id="QWIJ01000633">
    <property type="protein sequence ID" value="RMX80197.1"/>
    <property type="molecule type" value="Genomic_DNA"/>
</dbReference>
<gene>
    <name evidence="6" type="ORF">D0869_07734</name>
</gene>
<evidence type="ECO:0000313" key="6">
    <source>
        <dbReference type="EMBL" id="RMX80197.1"/>
    </source>
</evidence>